<comment type="caution">
    <text evidence="1">The sequence shown here is derived from an EMBL/GenBank/DDBJ whole genome shotgun (WGS) entry which is preliminary data.</text>
</comment>
<evidence type="ECO:0008006" key="3">
    <source>
        <dbReference type="Google" id="ProtNLM"/>
    </source>
</evidence>
<dbReference type="EMBL" id="WBMO01000001">
    <property type="protein sequence ID" value="MDV2474487.1"/>
    <property type="molecule type" value="Genomic_DNA"/>
</dbReference>
<proteinExistence type="predicted"/>
<sequence length="297" mass="32700">MTEPRPLTRPHLLAAGVSDDHIRAAVRTGGLVPLARGVYLRRADHDRLDGPGRHRVRARHVASTLPPGAVISHVSAATLLNLDVWNIDLEQVHVSRTGSHGRRTSNLHVHASTWADGDVVEADGVAVTSPARTVVDLSRTLSRDQAVVVGDSALRKYPDTLDLLSATSASARHRNGIARAAAVVPFLDARSESPGESLSRVRIAESGLPRPVLQHPIVLRDGRRFRLDFFWEQHGVVGEFDGAGKYVDRRDLVAEKLREDALRDLGLEVIRWTWADLARFDVVAQRFERAAARQSTR</sequence>
<gene>
    <name evidence="1" type="ORF">F8M49_01965</name>
</gene>
<name>A0ABU3WL41_9NOCA</name>
<accession>A0ABU3WL41</accession>
<evidence type="ECO:0000313" key="2">
    <source>
        <dbReference type="Proteomes" id="UP001275440"/>
    </source>
</evidence>
<evidence type="ECO:0000313" key="1">
    <source>
        <dbReference type="EMBL" id="MDV2474487.1"/>
    </source>
</evidence>
<keyword evidence="2" id="KW-1185">Reference proteome</keyword>
<organism evidence="1 2">
    <name type="scientific">Rhodococcus zopfii</name>
    <dbReference type="NCBI Taxonomy" id="43772"/>
    <lineage>
        <taxon>Bacteria</taxon>
        <taxon>Bacillati</taxon>
        <taxon>Actinomycetota</taxon>
        <taxon>Actinomycetes</taxon>
        <taxon>Mycobacteriales</taxon>
        <taxon>Nocardiaceae</taxon>
        <taxon>Rhodococcus</taxon>
    </lineage>
</organism>
<reference evidence="1 2" key="1">
    <citation type="submission" date="2019-10" db="EMBL/GenBank/DDBJ databases">
        <title>Draft Genome Assembly of Rhodococcus zopfii DSM44189.</title>
        <authorList>
            <person name="Sutton J.M."/>
            <person name="Akob D.M."/>
            <person name="Bushman T.J."/>
        </authorList>
    </citation>
    <scope>NUCLEOTIDE SEQUENCE [LARGE SCALE GENOMIC DNA]</scope>
    <source>
        <strain evidence="1 2">DSM 44189</strain>
    </source>
</reference>
<dbReference type="Proteomes" id="UP001275440">
    <property type="component" value="Unassembled WGS sequence"/>
</dbReference>
<protein>
    <recommendedName>
        <fullName evidence="3">Transcriptional regulator, AbiEi antitoxin, Type IV TA system</fullName>
    </recommendedName>
</protein>